<dbReference type="GeneID" id="102807371"/>
<evidence type="ECO:0000256" key="2">
    <source>
        <dbReference type="ARBA" id="ARBA00004922"/>
    </source>
</evidence>
<keyword evidence="8 10" id="KW-1133">Transmembrane helix</keyword>
<organism evidence="11 12">
    <name type="scientific">Saccoglossus kowalevskii</name>
    <name type="common">Acorn worm</name>
    <dbReference type="NCBI Taxonomy" id="10224"/>
    <lineage>
        <taxon>Eukaryota</taxon>
        <taxon>Metazoa</taxon>
        <taxon>Hemichordata</taxon>
        <taxon>Enteropneusta</taxon>
        <taxon>Harrimaniidae</taxon>
        <taxon>Saccoglossus</taxon>
    </lineage>
</organism>
<comment type="caution">
    <text evidence="10">Lacks conserved residue(s) required for the propagation of feature annotation.</text>
</comment>
<feature type="transmembrane region" description="Helical" evidence="10">
    <location>
        <begin position="329"/>
        <end position="348"/>
    </location>
</feature>
<dbReference type="EC" id="2.4.1.-" evidence="10"/>
<comment type="similarity">
    <text evidence="3 10">Belongs to the ALG6/ALG8 glucosyltransferase family.</text>
</comment>
<keyword evidence="11" id="KW-1185">Reference proteome</keyword>
<feature type="transmembrane region" description="Helical" evidence="10">
    <location>
        <begin position="164"/>
        <end position="180"/>
    </location>
</feature>
<gene>
    <name evidence="12" type="primary">LOC102807371</name>
</gene>
<dbReference type="RefSeq" id="XP_006821409.1">
    <property type="nucleotide sequence ID" value="XM_006821346.1"/>
</dbReference>
<dbReference type="InterPro" id="IPR004856">
    <property type="entry name" value="Glyco_trans_ALG6/ALG8"/>
</dbReference>
<dbReference type="Pfam" id="PF03155">
    <property type="entry name" value="Alg6_Alg8"/>
    <property type="match status" value="1"/>
</dbReference>
<accession>A0ABM0MN18</accession>
<evidence type="ECO:0000256" key="5">
    <source>
        <dbReference type="ARBA" id="ARBA00022679"/>
    </source>
</evidence>
<evidence type="ECO:0000256" key="6">
    <source>
        <dbReference type="ARBA" id="ARBA00022692"/>
    </source>
</evidence>
<feature type="transmembrane region" description="Helical" evidence="10">
    <location>
        <begin position="237"/>
        <end position="257"/>
    </location>
</feature>
<keyword evidence="7 10" id="KW-0256">Endoplasmic reticulum</keyword>
<protein>
    <recommendedName>
        <fullName evidence="10">Alpha-1,3-glucosyltransferase</fullName>
        <ecNumber evidence="10">2.4.1.-</ecNumber>
    </recommendedName>
</protein>
<dbReference type="PANTHER" id="PTHR12413:SF2">
    <property type="entry name" value="DOLICHYL PYROPHOSPHATE GLC1MAN9GLCNAC2 ALPHA-1,3-GLUCOSYLTRANSFERASE-RELATED"/>
    <property type="match status" value="1"/>
</dbReference>
<evidence type="ECO:0000256" key="3">
    <source>
        <dbReference type="ARBA" id="ARBA00008715"/>
    </source>
</evidence>
<evidence type="ECO:0000256" key="7">
    <source>
        <dbReference type="ARBA" id="ARBA00022824"/>
    </source>
</evidence>
<name>A0ABM0MN18_SACKO</name>
<feature type="transmembrane region" description="Helical" evidence="10">
    <location>
        <begin position="360"/>
        <end position="379"/>
    </location>
</feature>
<proteinExistence type="inferred from homology"/>
<evidence type="ECO:0000313" key="12">
    <source>
        <dbReference type="RefSeq" id="XP_006821409.1"/>
    </source>
</evidence>
<evidence type="ECO:0000313" key="11">
    <source>
        <dbReference type="Proteomes" id="UP000694865"/>
    </source>
</evidence>
<keyword evidence="6 10" id="KW-0812">Transmembrane</keyword>
<keyword evidence="5 10" id="KW-0808">Transferase</keyword>
<comment type="subcellular location">
    <subcellularLocation>
        <location evidence="1 10">Endoplasmic reticulum membrane</location>
        <topology evidence="1 10">Multi-pass membrane protein</topology>
    </subcellularLocation>
</comment>
<evidence type="ECO:0000256" key="9">
    <source>
        <dbReference type="ARBA" id="ARBA00023136"/>
    </source>
</evidence>
<keyword evidence="9 10" id="KW-0472">Membrane</keyword>
<dbReference type="Proteomes" id="UP000694865">
    <property type="component" value="Unplaced"/>
</dbReference>
<keyword evidence="4 10" id="KW-0328">Glycosyltransferase</keyword>
<comment type="pathway">
    <text evidence="2 10">Protein modification; protein glycosylation.</text>
</comment>
<feature type="transmembrane region" description="Helical" evidence="10">
    <location>
        <begin position="200"/>
        <end position="217"/>
    </location>
</feature>
<evidence type="ECO:0000256" key="10">
    <source>
        <dbReference type="RuleBase" id="RU363110"/>
    </source>
</evidence>
<evidence type="ECO:0000256" key="4">
    <source>
        <dbReference type="ARBA" id="ARBA00022676"/>
    </source>
</evidence>
<dbReference type="PANTHER" id="PTHR12413">
    <property type="entry name" value="DOLICHYL GLYCOSYLTRANSFERASE"/>
    <property type="match status" value="1"/>
</dbReference>
<reference evidence="12" key="1">
    <citation type="submission" date="2025-08" db="UniProtKB">
        <authorList>
            <consortium name="RefSeq"/>
        </authorList>
    </citation>
    <scope>IDENTIFICATION</scope>
    <source>
        <tissue evidence="12">Testes</tissue>
    </source>
</reference>
<sequence>MDADCSPVGLYFWPVVAVVTCIKLLLMPTYRSTDFEVHRNWLAITHSLPESKWYYDETSEWTLDYPPFFAWFECALSYGAELFDPAMLIVDNLNYASKGTILFQRLSVIGADLVFICAVKEFCSTLPGKKNKNEDLLSQPAFTLTLLLIGNFGLLIVDHIHFQYNGFLFGIMILSITRITQGRNLDGALWFAILLNFKHIYLYIAPAYFIYLLRCYCFTQANRDGSVRWSSLSLGRLVMLGSIVIAVFAVSFGPFIYMGQLEQILSRLFPFKRGLCHAYWAPNFWALYNVVDKALSTAGSRFGVISVNASTASMTGGLVQEFDHTVLPSIPPVITLICTVLSIMPAVYNIWRYPRGPKSFLRCLTLCAYGSFIFGWHVHEKAVLLVIIPLW</sequence>
<evidence type="ECO:0000256" key="8">
    <source>
        <dbReference type="ARBA" id="ARBA00022989"/>
    </source>
</evidence>
<evidence type="ECO:0000256" key="1">
    <source>
        <dbReference type="ARBA" id="ARBA00004477"/>
    </source>
</evidence>
<feature type="transmembrane region" description="Helical" evidence="10">
    <location>
        <begin position="139"/>
        <end position="157"/>
    </location>
</feature>
<feature type="transmembrane region" description="Helical" evidence="10">
    <location>
        <begin position="12"/>
        <end position="30"/>
    </location>
</feature>